<name>A0A6G8IJ79_9BURK</name>
<dbReference type="RefSeq" id="WP_166227981.1">
    <property type="nucleotide sequence ID" value="NZ_CP049989.1"/>
</dbReference>
<proteinExistence type="predicted"/>
<evidence type="ECO:0000313" key="1">
    <source>
        <dbReference type="EMBL" id="QIM53169.1"/>
    </source>
</evidence>
<organism evidence="1 2">
    <name type="scientific">Hydrogenophaga crocea</name>
    <dbReference type="NCBI Taxonomy" id="2716225"/>
    <lineage>
        <taxon>Bacteria</taxon>
        <taxon>Pseudomonadati</taxon>
        <taxon>Pseudomonadota</taxon>
        <taxon>Betaproteobacteria</taxon>
        <taxon>Burkholderiales</taxon>
        <taxon>Comamonadaceae</taxon>
        <taxon>Hydrogenophaga</taxon>
    </lineage>
</organism>
<evidence type="ECO:0000313" key="2">
    <source>
        <dbReference type="Proteomes" id="UP000503162"/>
    </source>
</evidence>
<dbReference type="AlphaFoldDB" id="A0A6G8IJ79"/>
<keyword evidence="2" id="KW-1185">Reference proteome</keyword>
<dbReference type="KEGG" id="hcz:G9Q37_13920"/>
<accession>A0A6G8IJ79</accession>
<sequence>MDRAETLPALLGSDITWGNSRYGLIFDLLGLGECANPLVILDELDKAQVINKTSGGISSPTGALPNAFGTVEREGR</sequence>
<dbReference type="Proteomes" id="UP000503162">
    <property type="component" value="Chromosome"/>
</dbReference>
<dbReference type="EMBL" id="CP049989">
    <property type="protein sequence ID" value="QIM53169.1"/>
    <property type="molecule type" value="Genomic_DNA"/>
</dbReference>
<protein>
    <submittedName>
        <fullName evidence="1">Uncharacterized protein</fullName>
    </submittedName>
</protein>
<reference evidence="1 2" key="1">
    <citation type="submission" date="2020-03" db="EMBL/GenBank/DDBJ databases">
        <title>Hydrogenophaga sp. nov. isolated from cyanobacterial mat.</title>
        <authorList>
            <person name="Thorat V."/>
            <person name="Kirdat K."/>
            <person name="Tiwarekar B."/>
            <person name="Costa E.D."/>
            <person name="Yadav A."/>
        </authorList>
    </citation>
    <scope>NUCLEOTIDE SEQUENCE [LARGE SCALE GENOMIC DNA]</scope>
    <source>
        <strain evidence="1 2">BA0156</strain>
    </source>
</reference>
<gene>
    <name evidence="1" type="ORF">G9Q37_13920</name>
</gene>